<keyword evidence="1" id="KW-0479">Metal-binding</keyword>
<sequence length="354" mass="39356">MAIDAPSTCAVCEKPASDKCARCRASAYCSKECQAADWKTHKTACADLQLATILERAADIVHKAYLNFRETTWDTVNSKVEIRDDEVVVYDEFEPHPSPLFIPFPNHLMKDEGVKEAVLTFDTCNEPLVYMEELFQQLLHGCAIKIQEVGIKLKPVPRKTTAVFIDGTVRTNWPDNIHEVLRVTSTKSGKTWYIDISGGQYGITRTFWTAKEFYATYVKTIVSVLPFGSNKKKVSDGGQCPGLAGLVLRKTMEASTLISEAIATWTKANKISLSALVRLPSGTFESEKEALLTALHQPVRDFVLDSDFTKQKDAAAIEHLEHNSGRPLTEKQKKLYIGLLQTAGKGAKLRLPAF</sequence>
<dbReference type="GO" id="GO:0005634">
    <property type="term" value="C:nucleus"/>
    <property type="evidence" value="ECO:0000318"/>
    <property type="project" value="GO_Central"/>
</dbReference>
<evidence type="ECO:0000256" key="3">
    <source>
        <dbReference type="ARBA" id="ARBA00022833"/>
    </source>
</evidence>
<feature type="domain" description="MYND-type" evidence="5">
    <location>
        <begin position="9"/>
        <end position="45"/>
    </location>
</feature>
<dbReference type="HOGENOM" id="CLU_069197_0_0_1"/>
<dbReference type="RefSeq" id="XP_001794377.1">
    <property type="nucleotide sequence ID" value="XM_001794325.1"/>
</dbReference>
<organism evidence="6 7">
    <name type="scientific">Phaeosphaeria nodorum (strain SN15 / ATCC MYA-4574 / FGSC 10173)</name>
    <name type="common">Glume blotch fungus</name>
    <name type="synonym">Parastagonospora nodorum</name>
    <dbReference type="NCBI Taxonomy" id="321614"/>
    <lineage>
        <taxon>Eukaryota</taxon>
        <taxon>Fungi</taxon>
        <taxon>Dikarya</taxon>
        <taxon>Ascomycota</taxon>
        <taxon>Pezizomycotina</taxon>
        <taxon>Dothideomycetes</taxon>
        <taxon>Pleosporomycetidae</taxon>
        <taxon>Pleosporales</taxon>
        <taxon>Pleosporineae</taxon>
        <taxon>Phaeosphaeriaceae</taxon>
        <taxon>Parastagonospora</taxon>
    </lineage>
</organism>
<dbReference type="OMA" id="EHLAINE"/>
<name>Q0UWN3_PHANO</name>
<reference evidence="7" key="1">
    <citation type="journal article" date="2007" name="Plant Cell">
        <title>Dothideomycete-plant interactions illuminated by genome sequencing and EST analysis of the wheat pathogen Stagonospora nodorum.</title>
        <authorList>
            <person name="Hane J.K."/>
            <person name="Lowe R.G."/>
            <person name="Solomon P.S."/>
            <person name="Tan K.C."/>
            <person name="Schoch C.L."/>
            <person name="Spatafora J.W."/>
            <person name="Crous P.W."/>
            <person name="Kodira C."/>
            <person name="Birren B.W."/>
            <person name="Galagan J.E."/>
            <person name="Torriani S.F."/>
            <person name="McDonald B.A."/>
            <person name="Oliver R.P."/>
        </authorList>
    </citation>
    <scope>NUCLEOTIDE SEQUENCE [LARGE SCALE GENOMIC DNA]</scope>
    <source>
        <strain evidence="7">SN15 / ATCC MYA-4574 / FGSC 10173</strain>
    </source>
</reference>
<dbReference type="eggNOG" id="ENOG502SMB7">
    <property type="taxonomic scope" value="Eukaryota"/>
</dbReference>
<dbReference type="VEuPathDB" id="FungiDB:JI435_038310"/>
<proteinExistence type="predicted"/>
<dbReference type="SUPFAM" id="SSF144232">
    <property type="entry name" value="HIT/MYND zinc finger-like"/>
    <property type="match status" value="1"/>
</dbReference>
<dbReference type="Pfam" id="PF01753">
    <property type="entry name" value="zf-MYND"/>
    <property type="match status" value="1"/>
</dbReference>
<evidence type="ECO:0000313" key="6">
    <source>
        <dbReference type="EMBL" id="EAT89036.1"/>
    </source>
</evidence>
<dbReference type="STRING" id="321614.Q0UWN3"/>
<protein>
    <recommendedName>
        <fullName evidence="5">MYND-type domain-containing protein</fullName>
    </recommendedName>
</protein>
<dbReference type="Proteomes" id="UP000001055">
    <property type="component" value="Unassembled WGS sequence"/>
</dbReference>
<evidence type="ECO:0000313" key="7">
    <source>
        <dbReference type="Proteomes" id="UP000001055"/>
    </source>
</evidence>
<dbReference type="GeneID" id="5971240"/>
<dbReference type="InParanoid" id="Q0UWN3"/>
<keyword evidence="3" id="KW-0862">Zinc</keyword>
<dbReference type="AlphaFoldDB" id="Q0UWN3"/>
<evidence type="ECO:0000256" key="4">
    <source>
        <dbReference type="PROSITE-ProRule" id="PRU00134"/>
    </source>
</evidence>
<gene>
    <name evidence="6" type="ORF">SNOG_03831</name>
</gene>
<dbReference type="InterPro" id="IPR002893">
    <property type="entry name" value="Znf_MYND"/>
</dbReference>
<keyword evidence="2 4" id="KW-0863">Zinc-finger</keyword>
<dbReference type="EMBL" id="CH445329">
    <property type="protein sequence ID" value="EAT89036.1"/>
    <property type="molecule type" value="Genomic_DNA"/>
</dbReference>
<dbReference type="GO" id="GO:0000981">
    <property type="term" value="F:DNA-binding transcription factor activity, RNA polymerase II-specific"/>
    <property type="evidence" value="ECO:0000318"/>
    <property type="project" value="GO_Central"/>
</dbReference>
<dbReference type="PROSITE" id="PS01360">
    <property type="entry name" value="ZF_MYND_1"/>
    <property type="match status" value="1"/>
</dbReference>
<dbReference type="PROSITE" id="PS50865">
    <property type="entry name" value="ZF_MYND_2"/>
    <property type="match status" value="1"/>
</dbReference>
<dbReference type="GO" id="GO:0008270">
    <property type="term" value="F:zinc ion binding"/>
    <property type="evidence" value="ECO:0007669"/>
    <property type="project" value="UniProtKB-KW"/>
</dbReference>
<dbReference type="KEGG" id="pno:SNOG_03831"/>
<evidence type="ECO:0000256" key="1">
    <source>
        <dbReference type="ARBA" id="ARBA00022723"/>
    </source>
</evidence>
<evidence type="ECO:0000259" key="5">
    <source>
        <dbReference type="PROSITE" id="PS50865"/>
    </source>
</evidence>
<evidence type="ECO:0000256" key="2">
    <source>
        <dbReference type="ARBA" id="ARBA00022771"/>
    </source>
</evidence>
<accession>Q0UWN3</accession>
<dbReference type="Gene3D" id="6.10.140.2220">
    <property type="match status" value="1"/>
</dbReference>
<dbReference type="GO" id="GO:0006357">
    <property type="term" value="P:regulation of transcription by RNA polymerase II"/>
    <property type="evidence" value="ECO:0000318"/>
    <property type="project" value="GO_Central"/>
</dbReference>